<name>A0ABY5GBJ9_9GAMM</name>
<feature type="chain" id="PRO_5045582885" evidence="2">
    <location>
        <begin position="22"/>
        <end position="214"/>
    </location>
</feature>
<dbReference type="InterPro" id="IPR027385">
    <property type="entry name" value="Beta-barrel_OMP"/>
</dbReference>
<evidence type="ECO:0000259" key="3">
    <source>
        <dbReference type="Pfam" id="PF13505"/>
    </source>
</evidence>
<dbReference type="EMBL" id="CP101508">
    <property type="protein sequence ID" value="UTV26558.1"/>
    <property type="molecule type" value="Genomic_DNA"/>
</dbReference>
<organism evidence="4 5">
    <name type="scientific">Photobacterium atrarenae</name>
    <dbReference type="NCBI Taxonomy" id="865757"/>
    <lineage>
        <taxon>Bacteria</taxon>
        <taxon>Pseudomonadati</taxon>
        <taxon>Pseudomonadota</taxon>
        <taxon>Gammaproteobacteria</taxon>
        <taxon>Vibrionales</taxon>
        <taxon>Vibrionaceae</taxon>
        <taxon>Photobacterium</taxon>
    </lineage>
</organism>
<keyword evidence="5" id="KW-1185">Reference proteome</keyword>
<evidence type="ECO:0000313" key="4">
    <source>
        <dbReference type="EMBL" id="UTV26558.1"/>
    </source>
</evidence>
<feature type="signal peptide" evidence="2">
    <location>
        <begin position="1"/>
        <end position="21"/>
    </location>
</feature>
<evidence type="ECO:0000256" key="2">
    <source>
        <dbReference type="SAM" id="SignalP"/>
    </source>
</evidence>
<dbReference type="Pfam" id="PF13505">
    <property type="entry name" value="OMP_b-brl"/>
    <property type="match status" value="1"/>
</dbReference>
<dbReference type="InterPro" id="IPR011250">
    <property type="entry name" value="OMP/PagP_B-barrel"/>
</dbReference>
<keyword evidence="1 2" id="KW-0732">Signal</keyword>
<dbReference type="SUPFAM" id="SSF56925">
    <property type="entry name" value="OMPA-like"/>
    <property type="match status" value="1"/>
</dbReference>
<proteinExistence type="predicted"/>
<accession>A0ABY5GBJ9</accession>
<feature type="domain" description="Outer membrane protein beta-barrel" evidence="3">
    <location>
        <begin position="10"/>
        <end position="159"/>
    </location>
</feature>
<evidence type="ECO:0000256" key="1">
    <source>
        <dbReference type="ARBA" id="ARBA00022729"/>
    </source>
</evidence>
<sequence>MNKIALAPLSALLITAFSAQAENPTQNFNFVSGGLQISEYNHDLVSSANAWGATTTDDTAGIYLRGSWNFTDQVFVEARSEGTADNDLTISHSLLGLGYYHPVNDNMTVYGLAGIAHSEAELDVHYWGFSNAKTTFSGDDSGLTGEVGARYQVMRNWTIEPAVRLAAYDDTLHELRLGNNIQLTRHFSVEANLQHRDFDELKETSYQLGARYSF</sequence>
<dbReference type="Proteomes" id="UP001057998">
    <property type="component" value="Chromosome 1"/>
</dbReference>
<gene>
    <name evidence="4" type="ORF">NNL38_09240</name>
</gene>
<protein>
    <submittedName>
        <fullName evidence="4">Porin family protein</fullName>
    </submittedName>
</protein>
<dbReference type="Gene3D" id="2.40.160.20">
    <property type="match status" value="1"/>
</dbReference>
<evidence type="ECO:0000313" key="5">
    <source>
        <dbReference type="Proteomes" id="UP001057998"/>
    </source>
</evidence>
<reference evidence="4" key="1">
    <citation type="submission" date="2022-07" db="EMBL/GenBank/DDBJ databases">
        <title>Genome sequencing of Photobacterium atrarenae GJH2-4.</title>
        <authorList>
            <person name="Park S.-J."/>
        </authorList>
    </citation>
    <scope>NUCLEOTIDE SEQUENCE</scope>
    <source>
        <strain evidence="4">GJH2-4</strain>
    </source>
</reference>
<dbReference type="RefSeq" id="WP_255387769.1">
    <property type="nucleotide sequence ID" value="NZ_CP101508.1"/>
</dbReference>